<dbReference type="Proteomes" id="UP000030711">
    <property type="component" value="Unassembled WGS sequence"/>
</dbReference>
<protein>
    <submittedName>
        <fullName evidence="2">Uncharacterized protein</fullName>
    </submittedName>
</protein>
<evidence type="ECO:0000313" key="1">
    <source>
        <dbReference type="EMBL" id="KAK2632990.1"/>
    </source>
</evidence>
<dbReference type="EMBL" id="KK198812">
    <property type="protein sequence ID" value="KCW45502.1"/>
    <property type="molecule type" value="Genomic_DNA"/>
</dbReference>
<reference evidence="2" key="1">
    <citation type="submission" date="2013-07" db="EMBL/GenBank/DDBJ databases">
        <title>The genome of Eucalyptus grandis.</title>
        <authorList>
            <person name="Schmutz J."/>
            <person name="Hayes R."/>
            <person name="Myburg A."/>
            <person name="Tuskan G."/>
            <person name="Grattapaglia D."/>
            <person name="Rokhsar D.S."/>
        </authorList>
    </citation>
    <scope>NUCLEOTIDE SEQUENCE</scope>
    <source>
        <tissue evidence="2">Leaf extractions</tissue>
    </source>
</reference>
<name>A0A058ZUR0_EUCGR</name>
<evidence type="ECO:0000313" key="2">
    <source>
        <dbReference type="EMBL" id="KCW45502.1"/>
    </source>
</evidence>
<organism evidence="2">
    <name type="scientific">Eucalyptus grandis</name>
    <name type="common">Flooded gum</name>
    <dbReference type="NCBI Taxonomy" id="71139"/>
    <lineage>
        <taxon>Eukaryota</taxon>
        <taxon>Viridiplantae</taxon>
        <taxon>Streptophyta</taxon>
        <taxon>Embryophyta</taxon>
        <taxon>Tracheophyta</taxon>
        <taxon>Spermatophyta</taxon>
        <taxon>Magnoliopsida</taxon>
        <taxon>eudicotyledons</taxon>
        <taxon>Gunneridae</taxon>
        <taxon>Pentapetalae</taxon>
        <taxon>rosids</taxon>
        <taxon>malvids</taxon>
        <taxon>Myrtales</taxon>
        <taxon>Myrtaceae</taxon>
        <taxon>Myrtoideae</taxon>
        <taxon>Eucalypteae</taxon>
        <taxon>Eucalyptus</taxon>
    </lineage>
</organism>
<dbReference type="EMBL" id="MU848298">
    <property type="protein sequence ID" value="KAK2632990.1"/>
    <property type="molecule type" value="Genomic_DNA"/>
</dbReference>
<dbReference type="InParanoid" id="A0A058ZUR0"/>
<reference evidence="1" key="2">
    <citation type="journal article" date="2014" name="Nature">
        <title>The genome of Eucalyptus grandis.</title>
        <authorList>
            <person name="Myburg A.A."/>
            <person name="Grattapaglia D."/>
            <person name="Tuskan G.A."/>
            <person name="Hellsten U."/>
            <person name="Hayes R.D."/>
            <person name="Grimwood J."/>
            <person name="Jenkins J."/>
            <person name="Lindquist E."/>
            <person name="Tice H."/>
            <person name="Bauer D."/>
            <person name="Goodstein D.M."/>
            <person name="Dubchak I."/>
            <person name="Poliakov A."/>
            <person name="Mizrachi E."/>
            <person name="Kullan A.R."/>
            <person name="Hussey S.G."/>
            <person name="Pinard D."/>
            <person name="van der Merwe K."/>
            <person name="Singh P."/>
            <person name="van Jaarsveld I."/>
            <person name="Silva-Junior O.B."/>
            <person name="Togawa R.C."/>
            <person name="Pappas M.R."/>
            <person name="Faria D.A."/>
            <person name="Sansaloni C.P."/>
            <person name="Petroli C.D."/>
            <person name="Yang X."/>
            <person name="Ranjan P."/>
            <person name="Tschaplinski T.J."/>
            <person name="Ye C.Y."/>
            <person name="Li T."/>
            <person name="Sterck L."/>
            <person name="Vanneste K."/>
            <person name="Murat F."/>
            <person name="Soler M."/>
            <person name="Clemente H.S."/>
            <person name="Saidi N."/>
            <person name="Cassan-Wang H."/>
            <person name="Dunand C."/>
            <person name="Hefer C.A."/>
            <person name="Bornberg-Bauer E."/>
            <person name="Kersting A.R."/>
            <person name="Vining K."/>
            <person name="Amarasinghe V."/>
            <person name="Ranik M."/>
            <person name="Naithani S."/>
            <person name="Elser J."/>
            <person name="Boyd A.E."/>
            <person name="Liston A."/>
            <person name="Spatafora J.W."/>
            <person name="Dharmwardhana P."/>
            <person name="Raja R."/>
            <person name="Sullivan C."/>
            <person name="Romanel E."/>
            <person name="Alves-Ferreira M."/>
            <person name="Kulheim C."/>
            <person name="Foley W."/>
            <person name="Carocha V."/>
            <person name="Paiva J."/>
            <person name="Kudrna D."/>
            <person name="Brommonschenkel S.H."/>
            <person name="Pasquali G."/>
            <person name="Byrne M."/>
            <person name="Rigault P."/>
            <person name="Tibbits J."/>
            <person name="Spokevicius A."/>
            <person name="Jones R.C."/>
            <person name="Steane D.A."/>
            <person name="Vaillancourt R.E."/>
            <person name="Potts B.M."/>
            <person name="Joubert F."/>
            <person name="Barry K."/>
            <person name="Pappas G.J."/>
            <person name="Strauss S.H."/>
            <person name="Jaiswal P."/>
            <person name="Grima-Pettenati J."/>
            <person name="Salse J."/>
            <person name="Van de Peer Y."/>
            <person name="Rokhsar D.S."/>
            <person name="Schmutz J."/>
        </authorList>
    </citation>
    <scope>NUCLEOTIDE SEQUENCE</scope>
    <source>
        <tissue evidence="1">Leaf extractions</tissue>
    </source>
</reference>
<reference evidence="1" key="3">
    <citation type="submission" date="2023-04" db="EMBL/GenBank/DDBJ databases">
        <title>WGS assembly of Eucalyptus grandis.</title>
        <authorList>
            <person name="Myburg A."/>
            <person name="Grattapaglia D."/>
            <person name="Tuskan G."/>
            <person name="Hellsten U."/>
            <person name="Hayes R."/>
            <person name="Grimwood J."/>
            <person name="Jenkins J."/>
            <person name="Lindquist E."/>
            <person name="Tice H."/>
            <person name="Bauer D."/>
            <person name="Goodstein D."/>
            <person name="Dubchak I."/>
            <person name="Poliakov A."/>
            <person name="Mizrachi E."/>
            <person name="Kullan A."/>
            <person name="Hussey S."/>
            <person name="Pinard D."/>
            <person name="Van D."/>
            <person name="Singh P."/>
            <person name="Van J."/>
            <person name="Silva-Junior O."/>
            <person name="Togawa R."/>
            <person name="Pappas M."/>
            <person name="Faria D."/>
            <person name="Sansaloni C."/>
            <person name="Petroli C."/>
            <person name="Yang X."/>
            <person name="Ranjan P."/>
            <person name="Tschaplinski T."/>
            <person name="Ye C."/>
            <person name="Li T."/>
            <person name="Sterck L."/>
            <person name="Vanneste K."/>
            <person name="Murat F."/>
            <person name="Soler M."/>
            <person name="Clemente H."/>
            <person name="Saidi N."/>
            <person name="Cassan-Wang H."/>
            <person name="Dunand C."/>
            <person name="Hefer C."/>
            <person name="Bornberg-Bauer E."/>
            <person name="Kersting A."/>
            <person name="Vining K."/>
            <person name="Amarasinghe V."/>
            <person name="Ranik M."/>
            <person name="Naithani S."/>
            <person name="Elser J."/>
            <person name="Boyd A."/>
            <person name="Liston A."/>
            <person name="Spatafora J."/>
            <person name="Dharmwardhana P."/>
            <person name="Raja R."/>
            <person name="Sullivan C."/>
            <person name="Romanel E."/>
            <person name="Alves-Ferreira M."/>
            <person name="Kulheim C."/>
            <person name="Foley W."/>
            <person name="Carocha V."/>
            <person name="Paiva J."/>
            <person name="Kudrna D."/>
            <person name="Brommonschenkel S."/>
            <person name="Pasquali G."/>
            <person name="Byrne M."/>
            <person name="Rigault P."/>
            <person name="Tibbits J."/>
            <person name="Spokevicius A."/>
            <person name="Jones R."/>
            <person name="Steane D."/>
            <person name="Vaillancourt R."/>
            <person name="Potts B."/>
            <person name="Joubert F."/>
            <person name="Barry K."/>
            <person name="Pappas G."/>
            <person name="Strauss S."/>
            <person name="Jaiswal P."/>
            <person name="Grima-Pettenati J."/>
            <person name="Salse J."/>
            <person name="Van D."/>
            <person name="Rokhsar D."/>
            <person name="Schmutz J."/>
        </authorList>
    </citation>
    <scope>NUCLEOTIDE SEQUENCE</scope>
    <source>
        <tissue evidence="1">Leaf extractions</tissue>
    </source>
</reference>
<reference evidence="1" key="4">
    <citation type="submission" date="2023-07" db="EMBL/GenBank/DDBJ databases">
        <authorList>
            <person name="Myburg A.A."/>
            <person name="Grattapaglia D."/>
            <person name="Tuskan G.A."/>
            <person name="Hellsten U."/>
            <person name="Hayes R.D."/>
            <person name="Grimwood J."/>
            <person name="Jenkins J."/>
            <person name="Lindquist E."/>
            <person name="Tice H."/>
            <person name="Bauer D."/>
            <person name="Goodstein D.M."/>
            <person name="Dubchak I."/>
            <person name="Poliakov A."/>
            <person name="Mizrachi E."/>
            <person name="Kullan A.R."/>
            <person name="Hussey S.G."/>
            <person name="Pinard D."/>
            <person name="Van D.M."/>
            <person name="Singh P."/>
            <person name="Van J.I."/>
            <person name="Silva-Junior O.B."/>
            <person name="Togawa R.C."/>
            <person name="Pappas M.R."/>
            <person name="Faria D.A."/>
            <person name="Sansaloni C.P."/>
            <person name="Petroli C.D."/>
            <person name="Yang X."/>
            <person name="Ranjan P."/>
            <person name="Tschaplinski T.J."/>
            <person name="Ye C.Y."/>
            <person name="Li T."/>
            <person name="Sterck L."/>
            <person name="Vanneste K."/>
            <person name="Murat F."/>
            <person name="Soler M."/>
            <person name="Clemente H.S."/>
            <person name="Saidi N."/>
            <person name="Cassan-Wang H."/>
            <person name="Dunand C."/>
            <person name="Hefer C.A."/>
            <person name="Bornberg-Bauer E."/>
            <person name="Kersting A.R."/>
            <person name="Vining K."/>
            <person name="Amarasinghe V."/>
            <person name="Ranik M."/>
            <person name="Naithani S."/>
            <person name="Elser J."/>
            <person name="Boyd A.E."/>
            <person name="Liston A."/>
            <person name="Spatafora J.W."/>
            <person name="Dharmwardhana P."/>
            <person name="Raja R."/>
            <person name="Sullivan C."/>
            <person name="Romanel E."/>
            <person name="Alves-Ferreira M."/>
            <person name="Kulheim C."/>
            <person name="Foley W."/>
            <person name="Carocha V."/>
            <person name="Paiva J."/>
            <person name="Kudrna D."/>
            <person name="Brommonschenkel S.H."/>
            <person name="Pasquali G."/>
            <person name="Byrne M."/>
            <person name="Rigault P."/>
            <person name="Tibbits J."/>
            <person name="Spokevicius A."/>
            <person name="Jones R.C."/>
            <person name="Steane D.A."/>
            <person name="Vaillancourt R.E."/>
            <person name="Potts B.M."/>
            <person name="Joubert F."/>
            <person name="Barry K."/>
            <person name="Pappas G.J."/>
            <person name="Strauss S.H."/>
            <person name="Jaiswal P."/>
            <person name="Grima-Pettenati J."/>
            <person name="Salse J."/>
            <person name="Van D.P."/>
            <person name="Rokhsar D.S."/>
            <person name="Schmutz J."/>
        </authorList>
    </citation>
    <scope>NUCLEOTIDE SEQUENCE</scope>
    <source>
        <tissue evidence="1">Leaf extractions</tissue>
    </source>
</reference>
<sequence length="88" mass="10381">MHQLRILKDSKKEYLLANRTPAKTLQPRGSHYVTKSLFSSHVNIIDLEKEYHGTRVLSNSNKLSHQVYFAFPPQYHKSFQQVFDKSYL</sequence>
<evidence type="ECO:0000313" key="3">
    <source>
        <dbReference type="Proteomes" id="UP000030711"/>
    </source>
</evidence>
<keyword evidence="3" id="KW-1185">Reference proteome</keyword>
<dbReference type="AlphaFoldDB" id="A0A058ZUR0"/>
<gene>
    <name evidence="2" type="ORF">EUGRSUZ_L00779</name>
</gene>
<dbReference type="Gramene" id="KCW45502">
    <property type="protein sequence ID" value="KCW45502"/>
    <property type="gene ID" value="EUGRSUZ_L00779"/>
</dbReference>
<proteinExistence type="predicted"/>
<accession>A0A058ZUR0</accession>